<sequence>MTEAYDSDSDSGSSTGSVSPSALKKEAIVNGQVGDEVDDDDEGVEDVLDWDTVMSRLRVSMLDRSNKRRAAFIHRYLSVSESSPPYNLVPGIFTTLLAVLPICPLPDHAEQIVNVLTDLVKRDEGLAEGAEGKFKLGDKLVKWVSMETEKAAAGSKATTPGGYLPYLFTISALLSTLHSTRQPSEAFAASPQFSELVLSLATVLDVMEAKTHLGKETAKDARFRRKIHIRTWRLLRELRETLPQILDILLTKTVAVPTRLAVLLGHVIGVALRLKISKKSKVVEGRPLVEEKKDGITTFYSTHILGSKTPVSRHVSQSLREFVSEFVDFKTLSEKLLPVAERMLLRSPEIALELTTDLLASSKHDISSLLPAKLLPAVLSASKSSNAETRSKSIELFSAIISHTSDDAIRTKIATEVLALPKTGKSASAEHRVALFGMTKVIPPSDAISVQVIDTLIPIVAKENNEAALVALAENFEPHLGQVITSEAPLAATAGASLAKELNSAKLTTRRALSNGVGRAIWTAHATGRAFSAEGRKLLAALAPAFETNLTTASGNAPSNPAGFLEGYVAVSLALGPLSDVEGAEKLSKSAILASLLVTSPKASFLLNDKAYGKLPGDTDREWLLRALEVVVLRLADQLKTKEVRIMLGSAFLYLAFETKSPKVFEVVSSVTKQQPLLFGRVIRESLSAWLRAEDEKRAKVTKLSEEDEGVTPKSQKIGRLLAAVFKADDEVDKNVWAELAVEFLVVAHHPEIGEDAQVSWISLVQGVGLDPATVLFDHKEKVLEALWENAGTPPVDTRFAEAAYRAATTLTFIHPAVYVPAFIERVRDDLDASALDFIGLEERGIWATPPDQAFVDVLSPKKDVVENKNRKDYATEKWEQEVRESLAKKKTTSTANLSKADKAAVQAQLAKEAAVRQQIVVVQAKLRRGVELVSSLVNSNAEAMERYVGELAKLLLGSVFGAGSFLVDERVFRAFMALGGLMTERLGEYRRLLLAAILRAKECPFIADDYLHENLGELVTRLLHQIHFVSEQTPLNSTSYALTALLLGLVVEQGGIGIESAQSEEAQEQLTLVVNIIGACCGEFQDDAYPRLDSIKTLLSIIGSHSKLAKDAASALTDLGAAIKDVATPEEIREMIAGTLSKDSNVRNAALQALQPVDLTDLDYSEELWIAAHDEDEQNANLANHIWEDNGLDLPETYLDSLIRYLTHGSAAVRQSTATALADAVVQYPSQVGPTVQGLQALYVEKAKPLEPEFDRFGMVIPETVNRPDPFESRAAIASTLNQLAPSISQEMVVPIFEFLINQGALGDRHGEVRRTMLNAAIALIDSHGAADLDNLMKMFEDYLGRTGPSNDTDDYTKEAVVILFGRLARHLDSSDSRIPQVVERLVDALNTPSELVQSAVADCLPPLVQGMGEEVEYLVDKLFSTLTTGAKYASRRGAAYGLAGVVKGRGLAALKEYELMEKLTEAAEDKSSYQSRQGAAFAFETLTATLGKVFEPYIISIVPLLLTLFGDGNSDVREATQDAAKVIMSRISGHCVKLMLPTLLGGLEEKQWRTKKGSIELLGAMAFCAPRQLSLSLPTIIPQLTGVINDSHAQVKSAANTSLKRFGEVLSNPEIKAIQSTLMKALADPAAKTNNALTALLKTNFEHYLDAPSLALVMPIIDRGLRQRSSDAKRRSVQIVGNMASLTESRDLVPYLNELMPLVREVLVDPVPEARATAAKSLGTLVERLGENNFPDLVSQLLNTLKADTSGVDRQGAAQGLSEVLSGLGMERLEGLLPEIISNTSSPRPYVREGFISLLVYLPATFGHRFAPHLGRVVPPILNGLADDSEYVREASMRAGKMIIANYSSKAIDLLLPELEKGMLDPSWRIRQSSIALTGELLYRVTGISGKVELEEEEAPAHTAENARKALLEALGPERRDRVLATLYIVRQDSVGVVRQASIHIWKALVHNTPRATREILPVLMQILMSLLGSSDVEQQETASRTLGELCRKNGERIFGDILPILQKAISSPDDRTKEGACLAFADVMAASNKDVIADHDETIISAIRAALVDPSPTVRAAAARTFDTMQHYMGAKAIDQTIPTLLEAMRNPGEGSETALQALQEVMSVRANSVFPILIPTLIAQPITAFNARALGALVRVAGSALNKRLDTVLEALVKSVEKEKDEEVLAELNGAIEALLESVVDSDGVYLLEMLLFGWTKDPAPLRRATACNVFATMCQVSQADTSDYRVDWIRILVSLFDDSAEEVIEAAWSALEHFVKTIDKDELEDLVVPLRRTIESTGAPGRTVPGFSRPKGVQSIVPILLAGILNGTQEQREQAAYGIGDLVFRTSEAAIKPYIIQLTGPLIRVISGQSIAPQIKSAILATLTVLLEQVPALVRPFHPQLTRTFVKSTTDTAAISVRTRAAAGLGELMKHQPRVDPLVTELVGLVRSSEKDVQPSVLNALGAVCTSAGKNIGAAVKSSVVELVEEAFAEGRGETYNKAVGTVVAGLAASDPESIRPIVETFLAAPTPPTMATSIVILAILEQAPSTFHQLGIVEDVIKKVQASVSLDSSAIARPAREAREIMRSDYAWKEDESAQALLK</sequence>
<evidence type="ECO:0000256" key="3">
    <source>
        <dbReference type="PROSITE-ProRule" id="PRU00103"/>
    </source>
</evidence>
<feature type="region of interest" description="Disordered" evidence="4">
    <location>
        <begin position="1"/>
        <end position="42"/>
    </location>
</feature>
<dbReference type="GO" id="GO:0019887">
    <property type="term" value="F:protein kinase regulator activity"/>
    <property type="evidence" value="ECO:0007669"/>
    <property type="project" value="TreeGrafter"/>
</dbReference>
<gene>
    <name evidence="6" type="ORF">DB88DRAFT_246907</name>
</gene>
<evidence type="ECO:0000313" key="6">
    <source>
        <dbReference type="EMBL" id="KAK1925014.1"/>
    </source>
</evidence>
<keyword evidence="7" id="KW-1185">Reference proteome</keyword>
<proteinExistence type="inferred from homology"/>
<feature type="repeat" description="HEAT" evidence="3">
    <location>
        <begin position="1503"/>
        <end position="1539"/>
    </location>
</feature>
<dbReference type="InterPro" id="IPR057546">
    <property type="entry name" value="HEAT_GCN1"/>
</dbReference>
<organism evidence="6 7">
    <name type="scientific">Papiliotrema laurentii</name>
    <name type="common">Cryptococcus laurentii</name>
    <dbReference type="NCBI Taxonomy" id="5418"/>
    <lineage>
        <taxon>Eukaryota</taxon>
        <taxon>Fungi</taxon>
        <taxon>Dikarya</taxon>
        <taxon>Basidiomycota</taxon>
        <taxon>Agaricomycotina</taxon>
        <taxon>Tremellomycetes</taxon>
        <taxon>Tremellales</taxon>
        <taxon>Rhynchogastremaceae</taxon>
        <taxon>Papiliotrema</taxon>
    </lineage>
</organism>
<dbReference type="Gene3D" id="1.25.10.10">
    <property type="entry name" value="Leucine-rich Repeat Variant"/>
    <property type="match status" value="5"/>
</dbReference>
<evidence type="ECO:0000256" key="2">
    <source>
        <dbReference type="ARBA" id="ARBA00022737"/>
    </source>
</evidence>
<dbReference type="Pfam" id="PF24984">
    <property type="entry name" value="HEAT_EF3_GNC1"/>
    <property type="match status" value="1"/>
</dbReference>
<evidence type="ECO:0000256" key="4">
    <source>
        <dbReference type="SAM" id="MobiDB-lite"/>
    </source>
</evidence>
<dbReference type="InterPro" id="IPR056810">
    <property type="entry name" value="GNC1-like_N"/>
</dbReference>
<dbReference type="PANTHER" id="PTHR23346:SF7">
    <property type="entry name" value="STALLED RIBOSOME SENSOR GCN1"/>
    <property type="match status" value="1"/>
</dbReference>
<comment type="similarity">
    <text evidence="1">Belongs to the GCN1 family.</text>
</comment>
<dbReference type="Pfam" id="PF24987">
    <property type="entry name" value="HEAT_EF3_N"/>
    <property type="match status" value="2"/>
</dbReference>
<evidence type="ECO:0000313" key="7">
    <source>
        <dbReference type="Proteomes" id="UP001182556"/>
    </source>
</evidence>
<dbReference type="GO" id="GO:0005829">
    <property type="term" value="C:cytosol"/>
    <property type="evidence" value="ECO:0007669"/>
    <property type="project" value="TreeGrafter"/>
</dbReference>
<comment type="caution">
    <text evidence="6">The sequence shown here is derived from an EMBL/GenBank/DDBJ whole genome shotgun (WGS) entry which is preliminary data.</text>
</comment>
<dbReference type="Pfam" id="PF13513">
    <property type="entry name" value="HEAT_EZ"/>
    <property type="match status" value="1"/>
</dbReference>
<evidence type="ECO:0000259" key="5">
    <source>
        <dbReference type="SMART" id="SM01349"/>
    </source>
</evidence>
<feature type="repeat" description="HEAT" evidence="3">
    <location>
        <begin position="1582"/>
        <end position="1619"/>
    </location>
</feature>
<feature type="domain" description="TOG" evidence="5">
    <location>
        <begin position="1723"/>
        <end position="1983"/>
    </location>
</feature>
<dbReference type="Pfam" id="PF23271">
    <property type="entry name" value="HEAT_GCN1"/>
    <property type="match status" value="1"/>
</dbReference>
<dbReference type="EMBL" id="JAODAN010000004">
    <property type="protein sequence ID" value="KAK1925014.1"/>
    <property type="molecule type" value="Genomic_DNA"/>
</dbReference>
<keyword evidence="2" id="KW-0677">Repeat</keyword>
<dbReference type="InterPro" id="IPR034085">
    <property type="entry name" value="TOG"/>
</dbReference>
<feature type="repeat" description="HEAT" evidence="3">
    <location>
        <begin position="1701"/>
        <end position="1739"/>
    </location>
</feature>
<dbReference type="GO" id="GO:0034198">
    <property type="term" value="P:cellular response to amino acid starvation"/>
    <property type="evidence" value="ECO:0007669"/>
    <property type="project" value="TreeGrafter"/>
</dbReference>
<dbReference type="InterPro" id="IPR022716">
    <property type="entry name" value="Gcn1_N"/>
</dbReference>
<feature type="domain" description="TOG" evidence="5">
    <location>
        <begin position="1413"/>
        <end position="1641"/>
    </location>
</feature>
<dbReference type="SMART" id="SM01349">
    <property type="entry name" value="TOG"/>
    <property type="match status" value="2"/>
</dbReference>
<dbReference type="GO" id="GO:0006417">
    <property type="term" value="P:regulation of translation"/>
    <property type="evidence" value="ECO:0007669"/>
    <property type="project" value="TreeGrafter"/>
</dbReference>
<dbReference type="SUPFAM" id="SSF48371">
    <property type="entry name" value="ARM repeat"/>
    <property type="match status" value="3"/>
</dbReference>
<dbReference type="PANTHER" id="PTHR23346">
    <property type="entry name" value="TRANSLATIONAL ACTIVATOR GCN1-RELATED"/>
    <property type="match status" value="1"/>
</dbReference>
<dbReference type="Pfam" id="PF24993">
    <property type="entry name" value="GNC1_N"/>
    <property type="match status" value="1"/>
</dbReference>
<dbReference type="InterPro" id="IPR021133">
    <property type="entry name" value="HEAT_type_2"/>
</dbReference>
<evidence type="ECO:0000256" key="1">
    <source>
        <dbReference type="ARBA" id="ARBA00007366"/>
    </source>
</evidence>
<name>A0AAD9L759_PAPLA</name>
<dbReference type="InterPro" id="IPR016024">
    <property type="entry name" value="ARM-type_fold"/>
</dbReference>
<protein>
    <submittedName>
        <fullName evidence="6">Regulation of translational elongation-related protein</fullName>
    </submittedName>
</protein>
<dbReference type="InterPro" id="IPR011989">
    <property type="entry name" value="ARM-like"/>
</dbReference>
<reference evidence="6" key="1">
    <citation type="submission" date="2023-02" db="EMBL/GenBank/DDBJ databases">
        <title>Identification and recombinant expression of a fungal hydrolase from Papiliotrema laurentii that hydrolyzes apple cutin and clears colloidal polyester polyurethane.</title>
        <authorList>
            <consortium name="DOE Joint Genome Institute"/>
            <person name="Roman V.A."/>
            <person name="Bojanowski C."/>
            <person name="Crable B.R."/>
            <person name="Wagner D.N."/>
            <person name="Hung C.S."/>
            <person name="Nadeau L.J."/>
            <person name="Schratz L."/>
            <person name="Haridas S."/>
            <person name="Pangilinan J."/>
            <person name="Lipzen A."/>
            <person name="Na H."/>
            <person name="Yan M."/>
            <person name="Ng V."/>
            <person name="Grigoriev I.V."/>
            <person name="Spatafora J.W."/>
            <person name="Barlow D."/>
            <person name="Biffinger J."/>
            <person name="Kelley-Loughnane N."/>
            <person name="Varaljay V.A."/>
            <person name="Crookes-Goodson W.J."/>
        </authorList>
    </citation>
    <scope>NUCLEOTIDE SEQUENCE</scope>
    <source>
        <strain evidence="6">5307AH</strain>
    </source>
</reference>
<dbReference type="PROSITE" id="PS50077">
    <property type="entry name" value="HEAT_REPEAT"/>
    <property type="match status" value="4"/>
</dbReference>
<dbReference type="Pfam" id="PF12074">
    <property type="entry name" value="Gcn1_N"/>
    <property type="match status" value="1"/>
</dbReference>
<feature type="repeat" description="HEAT" evidence="3">
    <location>
        <begin position="2046"/>
        <end position="2084"/>
    </location>
</feature>
<accession>A0AAD9L759</accession>
<dbReference type="Pfam" id="PF24916">
    <property type="entry name" value="HEAT_GCN1_fung"/>
    <property type="match status" value="1"/>
</dbReference>
<feature type="compositionally biased region" description="Low complexity" evidence="4">
    <location>
        <begin position="10"/>
        <end position="21"/>
    </location>
</feature>
<dbReference type="InterPro" id="IPR056809">
    <property type="entry name" value="HEAT_GCN1_fung"/>
</dbReference>
<dbReference type="Proteomes" id="UP001182556">
    <property type="component" value="Unassembled WGS sequence"/>
</dbReference>